<name>A0ACC0J9X3_CHOFU</name>
<accession>A0ACC0J9X3</accession>
<dbReference type="Proteomes" id="UP001064048">
    <property type="component" value="Chromosome 13"/>
</dbReference>
<gene>
    <name evidence="1" type="ORF">MSG28_008096</name>
</gene>
<organism evidence="1 2">
    <name type="scientific">Choristoneura fumiferana</name>
    <name type="common">Spruce budworm moth</name>
    <name type="synonym">Archips fumiferana</name>
    <dbReference type="NCBI Taxonomy" id="7141"/>
    <lineage>
        <taxon>Eukaryota</taxon>
        <taxon>Metazoa</taxon>
        <taxon>Ecdysozoa</taxon>
        <taxon>Arthropoda</taxon>
        <taxon>Hexapoda</taxon>
        <taxon>Insecta</taxon>
        <taxon>Pterygota</taxon>
        <taxon>Neoptera</taxon>
        <taxon>Endopterygota</taxon>
        <taxon>Lepidoptera</taxon>
        <taxon>Glossata</taxon>
        <taxon>Ditrysia</taxon>
        <taxon>Tortricoidea</taxon>
        <taxon>Tortricidae</taxon>
        <taxon>Tortricinae</taxon>
        <taxon>Choristoneura</taxon>
    </lineage>
</organism>
<dbReference type="EMBL" id="CM046113">
    <property type="protein sequence ID" value="KAI8420941.1"/>
    <property type="molecule type" value="Genomic_DNA"/>
</dbReference>
<feature type="non-terminal residue" evidence="1">
    <location>
        <position position="782"/>
    </location>
</feature>
<proteinExistence type="predicted"/>
<keyword evidence="2" id="KW-1185">Reference proteome</keyword>
<evidence type="ECO:0000313" key="1">
    <source>
        <dbReference type="EMBL" id="KAI8420941.1"/>
    </source>
</evidence>
<reference evidence="1 2" key="1">
    <citation type="journal article" date="2022" name="Genome Biol. Evol.">
        <title>The Spruce Budworm Genome: Reconstructing the Evolutionary History of Antifreeze Proteins.</title>
        <authorList>
            <person name="Beliveau C."/>
            <person name="Gagne P."/>
            <person name="Picq S."/>
            <person name="Vernygora O."/>
            <person name="Keeling C.I."/>
            <person name="Pinkney K."/>
            <person name="Doucet D."/>
            <person name="Wen F."/>
            <person name="Johnston J.S."/>
            <person name="Maaroufi H."/>
            <person name="Boyle B."/>
            <person name="Laroche J."/>
            <person name="Dewar K."/>
            <person name="Juretic N."/>
            <person name="Blackburn G."/>
            <person name="Nisole A."/>
            <person name="Brunet B."/>
            <person name="Brandao M."/>
            <person name="Lumley L."/>
            <person name="Duan J."/>
            <person name="Quan G."/>
            <person name="Lucarotti C.J."/>
            <person name="Roe A.D."/>
            <person name="Sperling F.A.H."/>
            <person name="Levesque R.C."/>
            <person name="Cusson M."/>
        </authorList>
    </citation>
    <scope>NUCLEOTIDE SEQUENCE [LARGE SCALE GENOMIC DNA]</scope>
    <source>
        <strain evidence="1">Glfc:IPQL:Cfum</strain>
    </source>
</reference>
<comment type="caution">
    <text evidence="1">The sequence shown here is derived from an EMBL/GenBank/DDBJ whole genome shotgun (WGS) entry which is preliminary data.</text>
</comment>
<protein>
    <submittedName>
        <fullName evidence="1">Uncharacterized protein</fullName>
    </submittedName>
</protein>
<evidence type="ECO:0000313" key="2">
    <source>
        <dbReference type="Proteomes" id="UP001064048"/>
    </source>
</evidence>
<sequence>MPSIPAEHSSALSAEGSFGSGWTLFVRAGARGRECERPHGAAVAAQHSHETRVANGPQPHAAVGAAGRYGNIPLFLSCGHTICETCVTNIVRFAEPIECKVCHQSTDIKTKDVTKLVHNKKEFYKHFPVNMFMLGQCMECNQASTKMCQQCETILCDHCFNKSHKNFVVFKNHALVNIEPSTKCNKCKHHTDKTLDYYCKDCSRSICMDCFMIGGEKSCKNHNVVSMQEMNEGFLEDLNTIFPKVDETFRRLTKTAVDIGHLLYNTESETGAVSEVTQVIANIEQHFSKINSVIQKHKTEVVDTVTKLKRSEKESLYKAKEDVTQSIKIAKEIINRMSMSLDPIKMKQINLSVLLEDAKQIAECPWYLNKMNEDLCNLLCDYMHLEGNAKAGYSLRSAAELGDDVEIPPPPPVPVYPPEIPKASVYRCSSKKQQQPKARQQQKSDTSRTPNSRTIPIYQQAPKFRSKAGSITSINSIESDSSSNKSVEAFQRPLVQPVMPFAESKVPKQLHEGAQEIIYISHIVDPHNFYVQRACHQSKLYLMFNETDNMWQRCRINSIDRKTSTSRCVRFFALILGAPKSCQLKSAQEIIYISHIVDPHNFYVQRACHQSKLYLMFNETDNMWQRCRINSIDRKNVNKPMCTVFCIDFGSTEVVSIEKLRLLQPGRVQSPPPLAINCSLANCVPKNGSWTCEDSILIQNIVNNKQAVIYIRRIQSTANFAMTLVCDVVTFEEGVSLAHALVFHDRARMSNPKLHYPKICGTSEKPKLFMVNNSLKQKSTEE</sequence>